<dbReference type="Proteomes" id="UP001054821">
    <property type="component" value="Chromosome 3"/>
</dbReference>
<gene>
    <name evidence="1" type="ORF">L3X38_017253</name>
</gene>
<dbReference type="AlphaFoldDB" id="A0AAD4W9F4"/>
<evidence type="ECO:0000313" key="2">
    <source>
        <dbReference type="Proteomes" id="UP001054821"/>
    </source>
</evidence>
<keyword evidence="2" id="KW-1185">Reference proteome</keyword>
<organism evidence="1 2">
    <name type="scientific">Prunus dulcis</name>
    <name type="common">Almond</name>
    <name type="synonym">Amygdalus dulcis</name>
    <dbReference type="NCBI Taxonomy" id="3755"/>
    <lineage>
        <taxon>Eukaryota</taxon>
        <taxon>Viridiplantae</taxon>
        <taxon>Streptophyta</taxon>
        <taxon>Embryophyta</taxon>
        <taxon>Tracheophyta</taxon>
        <taxon>Spermatophyta</taxon>
        <taxon>Magnoliopsida</taxon>
        <taxon>eudicotyledons</taxon>
        <taxon>Gunneridae</taxon>
        <taxon>Pentapetalae</taxon>
        <taxon>rosids</taxon>
        <taxon>fabids</taxon>
        <taxon>Rosales</taxon>
        <taxon>Rosaceae</taxon>
        <taxon>Amygdaloideae</taxon>
        <taxon>Amygdaleae</taxon>
        <taxon>Prunus</taxon>
    </lineage>
</organism>
<accession>A0AAD4W9F4</accession>
<reference evidence="1 2" key="1">
    <citation type="journal article" date="2022" name="G3 (Bethesda)">
        <title>Whole-genome sequence and methylome profiling of the almond [Prunus dulcis (Mill.) D.A. Webb] cultivar 'Nonpareil'.</title>
        <authorList>
            <person name="D'Amico-Willman K.M."/>
            <person name="Ouma W.Z."/>
            <person name="Meulia T."/>
            <person name="Sideli G.M."/>
            <person name="Gradziel T.M."/>
            <person name="Fresnedo-Ramirez J."/>
        </authorList>
    </citation>
    <scope>NUCLEOTIDE SEQUENCE [LARGE SCALE GENOMIC DNA]</scope>
    <source>
        <strain evidence="1">Clone GOH B32 T37-40</strain>
    </source>
</reference>
<name>A0AAD4W9F4_PRUDU</name>
<dbReference type="PANTHER" id="PTHR10775">
    <property type="entry name" value="OS08G0208400 PROTEIN"/>
    <property type="match status" value="1"/>
</dbReference>
<comment type="caution">
    <text evidence="1">The sequence shown here is derived from an EMBL/GenBank/DDBJ whole genome shotgun (WGS) entry which is preliminary data.</text>
</comment>
<protein>
    <submittedName>
        <fullName evidence="1">Uncharacterized protein</fullName>
    </submittedName>
</protein>
<dbReference type="PANTHER" id="PTHR10775:SF158">
    <property type="entry name" value="TNP2-LIKE TRANSPOSON PROTEIN"/>
    <property type="match status" value="1"/>
</dbReference>
<dbReference type="EMBL" id="JAJFAZ020000003">
    <property type="protein sequence ID" value="KAI5337982.1"/>
    <property type="molecule type" value="Genomic_DNA"/>
</dbReference>
<proteinExistence type="predicted"/>
<evidence type="ECO:0000313" key="1">
    <source>
        <dbReference type="EMBL" id="KAI5337982.1"/>
    </source>
</evidence>
<sequence>MKDTNFFDHVWKKRSIFFELPYWKNLLLRHNLDVMHVEKNICESIIGTLLLMKGKAKDGIKSRKDLENMGIRKYLHPKKRGKHFYLSAAPHTLSKKEKETFCWRLANLKLPDGYGSNIGNCISLEDSKIFGLKSHDYHMLMQQLLLVALRGLLPKGPRAAIFRLCAFFNELCQRVVDRNKLEKLEEDIVHTFCMIESKYIKQAADIGSRNARNEEFENGLLLEGRPISQGKRIILTNEMLQVAHRQVLFSMAEMSHI</sequence>